<gene>
    <name evidence="1" type="ORF">ABID39_000338</name>
</gene>
<sequence length="38" mass="4308">MTRILKEAVVRAAENAGNKIGNERLISYVTRFFYAASF</sequence>
<name>A0ABV2FM47_9HYPH</name>
<keyword evidence="2" id="KW-1185">Reference proteome</keyword>
<proteinExistence type="predicted"/>
<dbReference type="EMBL" id="JBEPLT010000002">
    <property type="protein sequence ID" value="MET3559661.1"/>
    <property type="molecule type" value="Genomic_DNA"/>
</dbReference>
<evidence type="ECO:0000313" key="1">
    <source>
        <dbReference type="EMBL" id="MET3559661.1"/>
    </source>
</evidence>
<accession>A0ABV2FM47</accession>
<protein>
    <submittedName>
        <fullName evidence="1">Uncharacterized protein</fullName>
    </submittedName>
</protein>
<reference evidence="1 2" key="1">
    <citation type="submission" date="2024-06" db="EMBL/GenBank/DDBJ databases">
        <title>Genomic Encyclopedia of Type Strains, Phase IV (KMG-IV): sequencing the most valuable type-strain genomes for metagenomic binning, comparative biology and taxonomic classification.</title>
        <authorList>
            <person name="Goeker M."/>
        </authorList>
    </citation>
    <scope>NUCLEOTIDE SEQUENCE [LARGE SCALE GENOMIC DNA]</scope>
    <source>
        <strain evidence="1 2">DSM 23650</strain>
    </source>
</reference>
<organism evidence="1 2">
    <name type="scientific">Bartonella japonica</name>
    <dbReference type="NCBI Taxonomy" id="357761"/>
    <lineage>
        <taxon>Bacteria</taxon>
        <taxon>Pseudomonadati</taxon>
        <taxon>Pseudomonadota</taxon>
        <taxon>Alphaproteobacteria</taxon>
        <taxon>Hyphomicrobiales</taxon>
        <taxon>Bartonellaceae</taxon>
        <taxon>Bartonella</taxon>
    </lineage>
</organism>
<comment type="caution">
    <text evidence="1">The sequence shown here is derived from an EMBL/GenBank/DDBJ whole genome shotgun (WGS) entry which is preliminary data.</text>
</comment>
<evidence type="ECO:0000313" key="2">
    <source>
        <dbReference type="Proteomes" id="UP001549112"/>
    </source>
</evidence>
<dbReference type="Proteomes" id="UP001549112">
    <property type="component" value="Unassembled WGS sequence"/>
</dbReference>